<evidence type="ECO:0000313" key="3">
    <source>
        <dbReference type="Proteomes" id="UP000838308"/>
    </source>
</evidence>
<accession>A0ABN8KMW2</accession>
<dbReference type="SUPFAM" id="SSF53756">
    <property type="entry name" value="UDP-Glycosyltransferase/glycogen phosphorylase"/>
    <property type="match status" value="1"/>
</dbReference>
<protein>
    <recommendedName>
        <fullName evidence="1">Glycosyl transferase family 1 domain-containing protein</fullName>
    </recommendedName>
</protein>
<dbReference type="PANTHER" id="PTHR45947">
    <property type="entry name" value="SULFOQUINOVOSYL TRANSFERASE SQD2"/>
    <property type="match status" value="1"/>
</dbReference>
<organism evidence="2 3">
    <name type="scientific">Neobacillus rhizosphaerae</name>
    <dbReference type="NCBI Taxonomy" id="2880965"/>
    <lineage>
        <taxon>Bacteria</taxon>
        <taxon>Bacillati</taxon>
        <taxon>Bacillota</taxon>
        <taxon>Bacilli</taxon>
        <taxon>Bacillales</taxon>
        <taxon>Bacillaceae</taxon>
        <taxon>Neobacillus</taxon>
    </lineage>
</organism>
<dbReference type="InterPro" id="IPR050194">
    <property type="entry name" value="Glycosyltransferase_grp1"/>
</dbReference>
<dbReference type="Proteomes" id="UP000838308">
    <property type="component" value="Unassembled WGS sequence"/>
</dbReference>
<reference evidence="2" key="1">
    <citation type="submission" date="2022-04" db="EMBL/GenBank/DDBJ databases">
        <authorList>
            <person name="Criscuolo A."/>
        </authorList>
    </citation>
    <scope>NUCLEOTIDE SEQUENCE</scope>
    <source>
        <strain evidence="2">CIP111895</strain>
    </source>
</reference>
<dbReference type="CDD" id="cd03794">
    <property type="entry name" value="GT4_WbuB-like"/>
    <property type="match status" value="1"/>
</dbReference>
<dbReference type="Gene3D" id="3.40.50.2000">
    <property type="entry name" value="Glycogen Phosphorylase B"/>
    <property type="match status" value="2"/>
</dbReference>
<evidence type="ECO:0000313" key="2">
    <source>
        <dbReference type="EMBL" id="CAH2714879.1"/>
    </source>
</evidence>
<feature type="domain" description="Glycosyl transferase family 1" evidence="1">
    <location>
        <begin position="214"/>
        <end position="380"/>
    </location>
</feature>
<gene>
    <name evidence="2" type="ORF">BACCIP111895_02055</name>
</gene>
<dbReference type="InterPro" id="IPR001296">
    <property type="entry name" value="Glyco_trans_1"/>
</dbReference>
<name>A0ABN8KMW2_9BACI</name>
<sequence length="400" mass="46167">MNVLFLTLSNMENVNERGIYTDLVKELAGRGINMHVVFPRERRTGLPTELTTTENIKLLKVKTGNITETNFIEKGISTFNIESQYLKAVKRYFSAVRFDLILYSTPPITFEKVVNYFKKKHYSKTYLVLKDIFPQNAVDIDVIKEGSLIWKYFRNKEKKLYKASDIIGCMSKGNMNYVLNYNPYLDKTKVEIFPNSIKPVERVTRTNLSKDLYQKYNIPNDATLFVYGGNLGKPQGIDFLLKIADNFHKVNKGHLLIVGSGTEYETIRNHLTTKKPKNISLFKKLPKNEYDQLMENADVGLIFLDKRFTIPNFPSRLTAYMEYSLPVLAATDKNTDLKEILKESKSGLWSESGDLDTFIDNAKKLSSDKNLRDQMGMNGRGYLEEHYDIRKTVNIIIKHL</sequence>
<dbReference type="Pfam" id="PF00534">
    <property type="entry name" value="Glycos_transf_1"/>
    <property type="match status" value="1"/>
</dbReference>
<dbReference type="PANTHER" id="PTHR45947:SF3">
    <property type="entry name" value="SULFOQUINOVOSYL TRANSFERASE SQD2"/>
    <property type="match status" value="1"/>
</dbReference>
<dbReference type="EMBL" id="CALBWS010000011">
    <property type="protein sequence ID" value="CAH2714879.1"/>
    <property type="molecule type" value="Genomic_DNA"/>
</dbReference>
<comment type="caution">
    <text evidence="2">The sequence shown here is derived from an EMBL/GenBank/DDBJ whole genome shotgun (WGS) entry which is preliminary data.</text>
</comment>
<keyword evidence="3" id="KW-1185">Reference proteome</keyword>
<evidence type="ECO:0000259" key="1">
    <source>
        <dbReference type="Pfam" id="PF00534"/>
    </source>
</evidence>
<proteinExistence type="predicted"/>